<dbReference type="GO" id="GO:0006654">
    <property type="term" value="P:phosphatidic acid biosynthetic process"/>
    <property type="evidence" value="ECO:0007669"/>
    <property type="project" value="TreeGrafter"/>
</dbReference>
<feature type="region of interest" description="Disordered" evidence="5">
    <location>
        <begin position="277"/>
        <end position="301"/>
    </location>
</feature>
<evidence type="ECO:0000256" key="3">
    <source>
        <dbReference type="ARBA" id="ARBA00023315"/>
    </source>
</evidence>
<comment type="catalytic activity">
    <reaction evidence="4">
        <text>a 1-acyl-sn-glycero-3-phosphate + an acyl-CoA = a 1,2-diacyl-sn-glycero-3-phosphate + CoA</text>
        <dbReference type="Rhea" id="RHEA:19709"/>
        <dbReference type="ChEBI" id="CHEBI:57287"/>
        <dbReference type="ChEBI" id="CHEBI:57970"/>
        <dbReference type="ChEBI" id="CHEBI:58342"/>
        <dbReference type="ChEBI" id="CHEBI:58608"/>
        <dbReference type="EC" id="2.3.1.51"/>
    </reaction>
</comment>
<dbReference type="Proteomes" id="UP000247702">
    <property type="component" value="Unassembled WGS sequence"/>
</dbReference>
<evidence type="ECO:0000313" key="9">
    <source>
        <dbReference type="Proteomes" id="UP000247702"/>
    </source>
</evidence>
<evidence type="ECO:0000256" key="4">
    <source>
        <dbReference type="RuleBase" id="RU361267"/>
    </source>
</evidence>
<accession>A0A2Z6RRC7</accession>
<dbReference type="Pfam" id="PF01553">
    <property type="entry name" value="Acyltransferase"/>
    <property type="match status" value="1"/>
</dbReference>
<dbReference type="GO" id="GO:0016020">
    <property type="term" value="C:membrane"/>
    <property type="evidence" value="ECO:0007669"/>
    <property type="project" value="InterPro"/>
</dbReference>
<keyword evidence="6" id="KW-0812">Transmembrane</keyword>
<evidence type="ECO:0000256" key="1">
    <source>
        <dbReference type="ARBA" id="ARBA00008655"/>
    </source>
</evidence>
<keyword evidence="4" id="KW-1208">Phospholipid metabolism</keyword>
<dbReference type="CDD" id="cd07989">
    <property type="entry name" value="LPLAT_AGPAT-like"/>
    <property type="match status" value="1"/>
</dbReference>
<keyword evidence="6" id="KW-0472">Membrane</keyword>
<dbReference type="SUPFAM" id="SSF69593">
    <property type="entry name" value="Glycerol-3-phosphate (1)-acyltransferase"/>
    <property type="match status" value="1"/>
</dbReference>
<feature type="compositionally biased region" description="Polar residues" evidence="5">
    <location>
        <begin position="279"/>
        <end position="294"/>
    </location>
</feature>
<dbReference type="GO" id="GO:0003841">
    <property type="term" value="F:1-acylglycerol-3-phosphate O-acyltransferase activity"/>
    <property type="evidence" value="ECO:0007669"/>
    <property type="project" value="UniProtKB-UniRule"/>
</dbReference>
<proteinExistence type="inferred from homology"/>
<dbReference type="STRING" id="94130.A0A2Z6RRC7"/>
<dbReference type="PANTHER" id="PTHR10434">
    <property type="entry name" value="1-ACYL-SN-GLYCEROL-3-PHOSPHATE ACYLTRANSFERASE"/>
    <property type="match status" value="1"/>
</dbReference>
<keyword evidence="3 4" id="KW-0012">Acyltransferase</keyword>
<dbReference type="SMART" id="SM00563">
    <property type="entry name" value="PlsC"/>
    <property type="match status" value="1"/>
</dbReference>
<keyword evidence="4" id="KW-0594">Phospholipid biosynthesis</keyword>
<name>A0A2Z6RRC7_9GLOM</name>
<feature type="transmembrane region" description="Helical" evidence="6">
    <location>
        <begin position="12"/>
        <end position="32"/>
    </location>
</feature>
<feature type="transmembrane region" description="Helical" evidence="6">
    <location>
        <begin position="44"/>
        <end position="68"/>
    </location>
</feature>
<reference evidence="8 9" key="1">
    <citation type="submission" date="2017-11" db="EMBL/GenBank/DDBJ databases">
        <title>The genome of Rhizophagus clarus HR1 reveals common genetic basis of auxotrophy among arbuscular mycorrhizal fungi.</title>
        <authorList>
            <person name="Kobayashi Y."/>
        </authorList>
    </citation>
    <scope>NUCLEOTIDE SEQUENCE [LARGE SCALE GENOMIC DNA]</scope>
    <source>
        <strain evidence="8 9">HR1</strain>
    </source>
</reference>
<comment type="similarity">
    <text evidence="1 4">Belongs to the 1-acyl-sn-glycerol-3-phosphate acyltransferase family.</text>
</comment>
<keyword evidence="4" id="KW-0444">Lipid biosynthesis</keyword>
<dbReference type="NCBIfam" id="TIGR00530">
    <property type="entry name" value="AGP_acyltrn"/>
    <property type="match status" value="1"/>
</dbReference>
<comment type="caution">
    <text evidence="8">The sequence shown here is derived from an EMBL/GenBank/DDBJ whole genome shotgun (WGS) entry which is preliminary data.</text>
</comment>
<keyword evidence="9" id="KW-1185">Reference proteome</keyword>
<evidence type="ECO:0000256" key="6">
    <source>
        <dbReference type="SAM" id="Phobius"/>
    </source>
</evidence>
<feature type="domain" description="Phospholipid/glycerol acyltransferase" evidence="7">
    <location>
        <begin position="107"/>
        <end position="224"/>
    </location>
</feature>
<dbReference type="PANTHER" id="PTHR10434:SF11">
    <property type="entry name" value="1-ACYL-SN-GLYCEROL-3-PHOSPHATE ACYLTRANSFERASE"/>
    <property type="match status" value="1"/>
</dbReference>
<keyword evidence="6" id="KW-1133">Transmembrane helix</keyword>
<dbReference type="AlphaFoldDB" id="A0A2Z6RRC7"/>
<sequence length="301" mass="33296">MISFEEIRMSLGVVPAKPLVIAIIIGALYTGSRINNKIQFGVRSFISLIFLLIFSAYGSLIAIIFSIIGKRGLINYVTARSYGFIASPAVGISFKLQGEEYLNTRPAVFICNHQAAVDLLVLGRIFPKHCVVVGKASLRFIPLLGMFMSLGHAVFLDRKNHGSAVQALTNAAEEIKKQNTSVFIFPEGTRARLQEADLLPFKKGAFHMAVQAKIPIVPIVVANYSNYYNSKHKIFRGGEINIKVLPPIDVSDISIDQIDTLTNSTRELMLKTLKEITPSHPTQNNNNSKTSITNEKIKQHK</sequence>
<dbReference type="EC" id="2.3.1.51" evidence="4"/>
<dbReference type="InterPro" id="IPR002123">
    <property type="entry name" value="Plipid/glycerol_acylTrfase"/>
</dbReference>
<evidence type="ECO:0000256" key="5">
    <source>
        <dbReference type="SAM" id="MobiDB-lite"/>
    </source>
</evidence>
<gene>
    <name evidence="8" type="ORF">RclHR1_06230016</name>
</gene>
<evidence type="ECO:0000256" key="2">
    <source>
        <dbReference type="ARBA" id="ARBA00022679"/>
    </source>
</evidence>
<keyword evidence="2 4" id="KW-0808">Transferase</keyword>
<organism evidence="8 9">
    <name type="scientific">Rhizophagus clarus</name>
    <dbReference type="NCBI Taxonomy" id="94130"/>
    <lineage>
        <taxon>Eukaryota</taxon>
        <taxon>Fungi</taxon>
        <taxon>Fungi incertae sedis</taxon>
        <taxon>Mucoromycota</taxon>
        <taxon>Glomeromycotina</taxon>
        <taxon>Glomeromycetes</taxon>
        <taxon>Glomerales</taxon>
        <taxon>Glomeraceae</taxon>
        <taxon>Rhizophagus</taxon>
    </lineage>
</organism>
<comment type="domain">
    <text evidence="4">The HXXXXD motif is essential for acyltransferase activity and may constitute the binding site for the phosphate moiety of the glycerol-3-phosphate.</text>
</comment>
<keyword evidence="4" id="KW-0443">Lipid metabolism</keyword>
<dbReference type="GO" id="GO:0005783">
    <property type="term" value="C:endoplasmic reticulum"/>
    <property type="evidence" value="ECO:0007669"/>
    <property type="project" value="TreeGrafter"/>
</dbReference>
<evidence type="ECO:0000313" key="8">
    <source>
        <dbReference type="EMBL" id="GBC05456.1"/>
    </source>
</evidence>
<dbReference type="InterPro" id="IPR004552">
    <property type="entry name" value="AGP_acyltrans"/>
</dbReference>
<protein>
    <recommendedName>
        <fullName evidence="4">1-acyl-sn-glycerol-3-phosphate acyltransferase</fullName>
        <ecNumber evidence="4">2.3.1.51</ecNumber>
    </recommendedName>
</protein>
<evidence type="ECO:0000259" key="7">
    <source>
        <dbReference type="SMART" id="SM00563"/>
    </source>
</evidence>
<dbReference type="EMBL" id="BEXD01004008">
    <property type="protein sequence ID" value="GBC05456.1"/>
    <property type="molecule type" value="Genomic_DNA"/>
</dbReference>